<feature type="compositionally biased region" description="Polar residues" evidence="1">
    <location>
        <begin position="1"/>
        <end position="10"/>
    </location>
</feature>
<dbReference type="GeneID" id="108672761"/>
<evidence type="ECO:0000313" key="3">
    <source>
        <dbReference type="RefSeq" id="XP_018015979.1"/>
    </source>
</evidence>
<name>A0A8B7NQH3_HYAAZ</name>
<feature type="compositionally biased region" description="Low complexity" evidence="1">
    <location>
        <begin position="157"/>
        <end position="168"/>
    </location>
</feature>
<feature type="region of interest" description="Disordered" evidence="1">
    <location>
        <begin position="1"/>
        <end position="181"/>
    </location>
</feature>
<sequence length="307" mass="33252">MPHMIPSSQMPPHIPISTPIPHSMAHSMPPHSLPNITSAANNPMSSPRHHGSIMSSGQHMTHAPPPPPPAPHDGSPHQAPLTPLSNTPSHPTTPTTLELPSSLIPPVQHQHQLQQHHQHHQQQQQHHQQQLHQHLQHLPPVIPHHHHHHHHPANYLPPSSGSPSTSSSCGDVSMGSQGTASPHHWDMKPSYMYPCLFTSPKSPLIHTPIPHPHSPPSPGGVDPWLPACGLPARERVTFDLTSPLPPPSPLPPLPLCLPFPSASPSPLPPLPLCLPFPSALSLIQFPSDPLLPRNLFAHTSPLPLTLP</sequence>
<feature type="compositionally biased region" description="Low complexity" evidence="1">
    <location>
        <begin position="80"/>
        <end position="113"/>
    </location>
</feature>
<keyword evidence="2" id="KW-1185">Reference proteome</keyword>
<protein>
    <submittedName>
        <fullName evidence="3">Vegetative cell wall protein gp1</fullName>
    </submittedName>
</protein>
<evidence type="ECO:0000256" key="1">
    <source>
        <dbReference type="SAM" id="MobiDB-lite"/>
    </source>
</evidence>
<feature type="compositionally biased region" description="Polar residues" evidence="1">
    <location>
        <begin position="34"/>
        <end position="45"/>
    </location>
</feature>
<accession>A0A8B7NQH3</accession>
<gene>
    <name evidence="3" type="primary">LOC108672761</name>
</gene>
<dbReference type="Proteomes" id="UP000694843">
    <property type="component" value="Unplaced"/>
</dbReference>
<dbReference type="AlphaFoldDB" id="A0A8B7NQH3"/>
<proteinExistence type="predicted"/>
<feature type="compositionally biased region" description="Basic residues" evidence="1">
    <location>
        <begin position="143"/>
        <end position="152"/>
    </location>
</feature>
<feature type="compositionally biased region" description="Low complexity" evidence="1">
    <location>
        <begin position="121"/>
        <end position="139"/>
    </location>
</feature>
<reference evidence="3" key="1">
    <citation type="submission" date="2025-08" db="UniProtKB">
        <authorList>
            <consortium name="RefSeq"/>
        </authorList>
    </citation>
    <scope>IDENTIFICATION</scope>
    <source>
        <tissue evidence="3">Whole organism</tissue>
    </source>
</reference>
<dbReference type="KEGG" id="hazt:108672761"/>
<evidence type="ECO:0000313" key="2">
    <source>
        <dbReference type="Proteomes" id="UP000694843"/>
    </source>
</evidence>
<dbReference type="RefSeq" id="XP_018015979.1">
    <property type="nucleotide sequence ID" value="XM_018160490.1"/>
</dbReference>
<organism evidence="2 3">
    <name type="scientific">Hyalella azteca</name>
    <name type="common">Amphipod</name>
    <dbReference type="NCBI Taxonomy" id="294128"/>
    <lineage>
        <taxon>Eukaryota</taxon>
        <taxon>Metazoa</taxon>
        <taxon>Ecdysozoa</taxon>
        <taxon>Arthropoda</taxon>
        <taxon>Crustacea</taxon>
        <taxon>Multicrustacea</taxon>
        <taxon>Malacostraca</taxon>
        <taxon>Eumalacostraca</taxon>
        <taxon>Peracarida</taxon>
        <taxon>Amphipoda</taxon>
        <taxon>Senticaudata</taxon>
        <taxon>Talitrida</taxon>
        <taxon>Talitroidea</taxon>
        <taxon>Hyalellidae</taxon>
        <taxon>Hyalella</taxon>
    </lineage>
</organism>